<dbReference type="InterPro" id="IPR049052">
    <property type="entry name" value="nSTAND1"/>
</dbReference>
<feature type="domain" description="Novel STAND NTPase 1" evidence="6">
    <location>
        <begin position="533"/>
        <end position="986"/>
    </location>
</feature>
<feature type="repeat" description="WD" evidence="3">
    <location>
        <begin position="1138"/>
        <end position="1169"/>
    </location>
</feature>
<dbReference type="GO" id="GO:0004197">
    <property type="term" value="F:cysteine-type endopeptidase activity"/>
    <property type="evidence" value="ECO:0007669"/>
    <property type="project" value="InterPro"/>
</dbReference>
<dbReference type="InterPro" id="IPR027417">
    <property type="entry name" value="P-loop_NTPase"/>
</dbReference>
<feature type="repeat" description="WD" evidence="3">
    <location>
        <begin position="1513"/>
        <end position="1549"/>
    </location>
</feature>
<feature type="domain" description="Peptidase C14 caspase" evidence="5">
    <location>
        <begin position="34"/>
        <end position="235"/>
    </location>
</feature>
<dbReference type="Proteomes" id="UP000050465">
    <property type="component" value="Unassembled WGS sequence"/>
</dbReference>
<dbReference type="Pfam" id="PF00400">
    <property type="entry name" value="WD40"/>
    <property type="match status" value="10"/>
</dbReference>
<dbReference type="PROSITE" id="PS50082">
    <property type="entry name" value="WD_REPEATS_2"/>
    <property type="match status" value="14"/>
</dbReference>
<evidence type="ECO:0000256" key="4">
    <source>
        <dbReference type="SAM" id="MobiDB-lite"/>
    </source>
</evidence>
<dbReference type="SUPFAM" id="SSF52129">
    <property type="entry name" value="Caspase-like"/>
    <property type="match status" value="1"/>
</dbReference>
<evidence type="ECO:0000259" key="5">
    <source>
        <dbReference type="Pfam" id="PF00656"/>
    </source>
</evidence>
<evidence type="ECO:0000256" key="1">
    <source>
        <dbReference type="ARBA" id="ARBA00022574"/>
    </source>
</evidence>
<evidence type="ECO:0000259" key="6">
    <source>
        <dbReference type="Pfam" id="PF20703"/>
    </source>
</evidence>
<feature type="repeat" description="WD" evidence="3">
    <location>
        <begin position="1336"/>
        <end position="1375"/>
    </location>
</feature>
<evidence type="ECO:0000256" key="3">
    <source>
        <dbReference type="PROSITE-ProRule" id="PRU00221"/>
    </source>
</evidence>
<feature type="repeat" description="WD" evidence="3">
    <location>
        <begin position="1602"/>
        <end position="1634"/>
    </location>
</feature>
<dbReference type="InterPro" id="IPR029030">
    <property type="entry name" value="Caspase-like_dom_sf"/>
</dbReference>
<feature type="compositionally biased region" description="Basic and acidic residues" evidence="4">
    <location>
        <begin position="895"/>
        <end position="908"/>
    </location>
</feature>
<dbReference type="Gene3D" id="3.40.50.300">
    <property type="entry name" value="P-loop containing nucleotide triphosphate hydrolases"/>
    <property type="match status" value="1"/>
</dbReference>
<dbReference type="InterPro" id="IPR036322">
    <property type="entry name" value="WD40_repeat_dom_sf"/>
</dbReference>
<name>A0A0P7YS50_9CYAN</name>
<feature type="repeat" description="WD" evidence="3">
    <location>
        <begin position="1560"/>
        <end position="1601"/>
    </location>
</feature>
<comment type="caution">
    <text evidence="7">The sequence shown here is derived from an EMBL/GenBank/DDBJ whole genome shotgun (WGS) entry which is preliminary data.</text>
</comment>
<feature type="repeat" description="WD" evidence="3">
    <location>
        <begin position="1685"/>
        <end position="1731"/>
    </location>
</feature>
<dbReference type="PROSITE" id="PS50294">
    <property type="entry name" value="WD_REPEATS_REGION"/>
    <property type="match status" value="11"/>
</dbReference>
<dbReference type="InterPro" id="IPR019775">
    <property type="entry name" value="WD40_repeat_CS"/>
</dbReference>
<proteinExistence type="predicted"/>
<reference evidence="7 8" key="1">
    <citation type="submission" date="2015-09" db="EMBL/GenBank/DDBJ databases">
        <title>Identification and resolution of microdiversity through metagenomic sequencing of parallel consortia.</title>
        <authorList>
            <person name="Nelson W.C."/>
            <person name="Romine M.F."/>
            <person name="Lindemann S.R."/>
        </authorList>
    </citation>
    <scope>NUCLEOTIDE SEQUENCE [LARGE SCALE GENOMIC DNA]</scope>
    <source>
        <strain evidence="7">Ana</strain>
    </source>
</reference>
<accession>A0A0P7YS50</accession>
<dbReference type="Pfam" id="PF25178">
    <property type="entry name" value="Beta-prop_WDR41"/>
    <property type="match status" value="1"/>
</dbReference>
<dbReference type="InterPro" id="IPR001680">
    <property type="entry name" value="WD40_rpt"/>
</dbReference>
<evidence type="ECO:0000256" key="2">
    <source>
        <dbReference type="ARBA" id="ARBA00022737"/>
    </source>
</evidence>
<dbReference type="Pfam" id="PF20703">
    <property type="entry name" value="nSTAND1"/>
    <property type="match status" value="1"/>
</dbReference>
<dbReference type="GO" id="GO:0006508">
    <property type="term" value="P:proteolysis"/>
    <property type="evidence" value="ECO:0007669"/>
    <property type="project" value="InterPro"/>
</dbReference>
<organism evidence="7 8">
    <name type="scientific">Phormidesmis priestleyi Ana</name>
    <dbReference type="NCBI Taxonomy" id="1666911"/>
    <lineage>
        <taxon>Bacteria</taxon>
        <taxon>Bacillati</taxon>
        <taxon>Cyanobacteriota</taxon>
        <taxon>Cyanophyceae</taxon>
        <taxon>Leptolyngbyales</taxon>
        <taxon>Leptolyngbyaceae</taxon>
        <taxon>Phormidesmis</taxon>
    </lineage>
</organism>
<dbReference type="Gene3D" id="3.40.50.1460">
    <property type="match status" value="1"/>
</dbReference>
<gene>
    <name evidence="7" type="ORF">HLUCCA11_19215</name>
</gene>
<feature type="repeat" description="WD" evidence="3">
    <location>
        <begin position="1294"/>
        <end position="1335"/>
    </location>
</feature>
<dbReference type="PANTHER" id="PTHR22847:SF637">
    <property type="entry name" value="WD REPEAT DOMAIN 5B"/>
    <property type="match status" value="1"/>
</dbReference>
<evidence type="ECO:0000313" key="8">
    <source>
        <dbReference type="Proteomes" id="UP000050465"/>
    </source>
</evidence>
<keyword evidence="2" id="KW-0677">Repeat</keyword>
<dbReference type="PROSITE" id="PS00678">
    <property type="entry name" value="WD_REPEATS_1"/>
    <property type="match status" value="1"/>
</dbReference>
<sequence length="1796" mass="196425">MPVSIGTSQPTSPTQNPTERSSHNPSADSVLWLLLVGVNHYQDTSLPDLRYSAVDCQGLSEALNDATPAFSYQKIRVHYDGALQPPTLASVQASLEQIVTKAQPQDTILFYFSGHGIQTTAAVSEAVSEAPQAVLCFSDTQKENLLETGLSLQFLLRALNRSAARQQLVWLDACHSGDMTLRGTTVDVLRRQAAQSSGFYALLSCDQDQRSWEFPQLGHGVFTYYLMQGLRGEAANAQGAISADSLYRYVYYQTLRYIDKTNQQLRVINQQKRSRGDFHLQTEYPLQTPKRIVEGVGESVLVLKAKAAARAYPRRAILVDGLRDTGTSLALSKVLRQSGNFEVSYWPQPGGKWANVRASIRQCLGFAKGPNSGVEPGTVLLYLRGELKTLPSGEAVLVLPESTQVSRSWLRQVLRDAAISQQIVVLDFPEAENLDAWVEDLRADTDRAQCLLAAASTGKSPHIFSQILLESLTAAELQEGMPAAGWITQLQGRLALSAITPYFWLTGKEVIEVLPGKSTAQAEAVAVDIGLCPYRGLRAFDEADAAFFFGRSQLVQQLLQAINQQSFLAVVGASGSGKSSVVQAGLMAQLKQGKQIPGSDRWWVQSFRPGVHPIQVLAQRLVDVSSEDKTADKIQKQLQIEGLLHLGPEGFVRWLRTRPEPMVVLVVDQFEELFTLSSEVERQAFLALIMGAIAHASDRFKLVLTLRTDFMATALELPELAPQLQQSNILVPPVLSEAAYREIILRPAEKVGLAVEPELVTVLLQDLNQGVGDLPLLEFVLEQIWEKREPGQLALQVYQEQVGGLKGALERKAQTVYNALSWEEQDCARWIFLNLTQLGEGTEDTRRRVAKTDLVVKKYPAARVERTLQALVAAKLVVIGGGESDLHEGAMIGERINDGGRSRGRTEEETAAGETVKGETAAAQSSSITHSSSDSSSPVTVEVAHEILIRHWSTLRWWLEENRVRLRKQRQVEQAAIAWKQNNEQSDFLLRGIPLDAAVELYISYTDELPGEVQRFIEAGMNAREKEQSQALKRLRRAQRAIAAISVLAIGAIGLGGIAYFQRQQARLREVETLNALSTSQLSTHQSLEATMTAIEAGQQLQDIRGLRFFGRAANALWAQTTGTLQQSVSLGAERNRLEGHSEQVNAVAYSADGEWIASGSDDDTLKVWYANGELLQTVPVDGEIDGAGDAAVRSRVTSIAFHPEGETIATAHSNGQVSLWAIKPDTSSQVNSSPVSLQQNISQRVVPQQVISAHSDWVTSVAYAPDGERLATSSRDGRISIWTAEGTLLKTLMSGHQGWVNTVNWHPDGQQLASGGEDGKIKVWDTESGDLVWEAVAHQGRVSSVAFGEAGLASGGSDRMIKLWHLSDRTAPGTDKSTGKSTGKITGEIIGEHDNQVNSVAFSPDGKSLLSVGGDRTARIWPIAEDTPPVTFQGHGGEVLSAAWHPSGTQIASASRDKTVRLWQLPAPTSEQKLYSITFSPDSSLLAGATWEGSIELWKKENDALGSRRATLFAGDNHIFKIAFNPSKPQLASAHEAGEIRLWDITQGGIDLGKFSSIVTGSSKAMTTVAFSPNGQWLLSGGEDGLLRLFHLVKEKEQKSWKTHEEGITAIAWHPQNNWMASGSYDKMVKIWNEDGALVQTLKGHGEAIAALTFSADGKYLISSAWDNTIKIWRVRNGALIRTLTGHQNGVTTLALVSNPPTSAKNILISGSADQTIMLWNWQTGERLTSLQGHHQGIESLAVSHDSHLFISSGEDLEVNLWNWDLAQLLTAACDQVNDYLAHNPTILKKDLCEF</sequence>
<evidence type="ECO:0000313" key="7">
    <source>
        <dbReference type="EMBL" id="KPQ33209.1"/>
    </source>
</evidence>
<feature type="repeat" description="WD" evidence="3">
    <location>
        <begin position="1433"/>
        <end position="1474"/>
    </location>
</feature>
<dbReference type="Gene3D" id="2.130.10.10">
    <property type="entry name" value="YVTN repeat-like/Quinoprotein amine dehydrogenase"/>
    <property type="match status" value="6"/>
</dbReference>
<feature type="repeat" description="WD" evidence="3">
    <location>
        <begin position="1643"/>
        <end position="1684"/>
    </location>
</feature>
<dbReference type="PANTHER" id="PTHR22847">
    <property type="entry name" value="WD40 REPEAT PROTEIN"/>
    <property type="match status" value="1"/>
</dbReference>
<dbReference type="STRING" id="1666911.HLUCCA11_19215"/>
<feature type="compositionally biased region" description="Low complexity" evidence="4">
    <location>
        <begin position="912"/>
        <end position="936"/>
    </location>
</feature>
<dbReference type="InterPro" id="IPR011600">
    <property type="entry name" value="Pept_C14_caspase"/>
</dbReference>
<dbReference type="Pfam" id="PF00656">
    <property type="entry name" value="Peptidase_C14"/>
    <property type="match status" value="1"/>
</dbReference>
<dbReference type="InterPro" id="IPR015943">
    <property type="entry name" value="WD40/YVTN_repeat-like_dom_sf"/>
</dbReference>
<feature type="region of interest" description="Disordered" evidence="4">
    <location>
        <begin position="1"/>
        <end position="25"/>
    </location>
</feature>
<dbReference type="PATRIC" id="fig|1666911.3.peg.2122"/>
<dbReference type="SUPFAM" id="SSF50978">
    <property type="entry name" value="WD40 repeat-like"/>
    <property type="match status" value="2"/>
</dbReference>
<feature type="repeat" description="WD" evidence="3">
    <location>
        <begin position="1468"/>
        <end position="1500"/>
    </location>
</feature>
<dbReference type="InterPro" id="IPR040102">
    <property type="entry name" value="WDR41"/>
</dbReference>
<feature type="repeat" description="WD" evidence="3">
    <location>
        <begin position="1732"/>
        <end position="1764"/>
    </location>
</feature>
<dbReference type="EMBL" id="LJZR01000036">
    <property type="protein sequence ID" value="KPQ33209.1"/>
    <property type="molecule type" value="Genomic_DNA"/>
</dbReference>
<dbReference type="CDD" id="cd00200">
    <property type="entry name" value="WD40"/>
    <property type="match status" value="3"/>
</dbReference>
<dbReference type="InterPro" id="IPR020472">
    <property type="entry name" value="WD40_PAC1"/>
</dbReference>
<feature type="repeat" description="WD" evidence="3">
    <location>
        <begin position="1252"/>
        <end position="1283"/>
    </location>
</feature>
<keyword evidence="1 3" id="KW-0853">WD repeat</keyword>
<feature type="repeat" description="WD" evidence="3">
    <location>
        <begin position="1197"/>
        <end position="1231"/>
    </location>
</feature>
<feature type="region of interest" description="Disordered" evidence="4">
    <location>
        <begin position="891"/>
        <end position="936"/>
    </location>
</feature>
<dbReference type="PRINTS" id="PR00320">
    <property type="entry name" value="GPROTEINBRPT"/>
</dbReference>
<dbReference type="SMART" id="SM00320">
    <property type="entry name" value="WD40"/>
    <property type="match status" value="14"/>
</dbReference>
<feature type="compositionally biased region" description="Low complexity" evidence="4">
    <location>
        <begin position="7"/>
        <end position="18"/>
    </location>
</feature>
<feature type="repeat" description="WD" evidence="3">
    <location>
        <begin position="1391"/>
        <end position="1432"/>
    </location>
</feature>
<dbReference type="SUPFAM" id="SSF52540">
    <property type="entry name" value="P-loop containing nucleoside triphosphate hydrolases"/>
    <property type="match status" value="1"/>
</dbReference>
<protein>
    <submittedName>
        <fullName evidence="7">WD-40 repeat-containing protein</fullName>
    </submittedName>
</protein>